<dbReference type="RefSeq" id="WP_202090281.1">
    <property type="nucleotide sequence ID" value="NZ_JAELVM010000001.1"/>
</dbReference>
<comment type="caution">
    <text evidence="1">The sequence shown here is derived from an EMBL/GenBank/DDBJ whole genome shotgun (WGS) entry which is preliminary data.</text>
</comment>
<accession>A0ABS1QEG1</accession>
<gene>
    <name evidence="1" type="ORF">JET18_09065</name>
</gene>
<name>A0ABS1QEG1_9FLAO</name>
<proteinExistence type="predicted"/>
<evidence type="ECO:0008006" key="3">
    <source>
        <dbReference type="Google" id="ProtNLM"/>
    </source>
</evidence>
<sequence length="135" mass="16225">MKKLVYSFLIVVLFCISCSKTEKQYKNPVFATFFKKLSKENVEEFYNFYYKDKTIEYKEEYIQILKEFKKYNCEFTITDYSSYKGEKPNLDNMTEGVYILENKNLKDPFFVKIENSKLKYLLPIGKGKEDIIGWL</sequence>
<keyword evidence="2" id="KW-1185">Reference proteome</keyword>
<dbReference type="Proteomes" id="UP000661696">
    <property type="component" value="Unassembled WGS sequence"/>
</dbReference>
<evidence type="ECO:0000313" key="1">
    <source>
        <dbReference type="EMBL" id="MBL1220986.1"/>
    </source>
</evidence>
<dbReference type="EMBL" id="JAELVM010000001">
    <property type="protein sequence ID" value="MBL1220986.1"/>
    <property type="molecule type" value="Genomic_DNA"/>
</dbReference>
<evidence type="ECO:0000313" key="2">
    <source>
        <dbReference type="Proteomes" id="UP000661696"/>
    </source>
</evidence>
<protein>
    <recommendedName>
        <fullName evidence="3">Lipoprotein</fullName>
    </recommendedName>
</protein>
<reference evidence="1 2" key="1">
    <citation type="submission" date="2020-12" db="EMBL/GenBank/DDBJ databases">
        <title>Chryseobacterium endoalhailicus sp. nov., isolated from seed of leguminous plant.</title>
        <authorList>
            <person name="Zhang X."/>
        </authorList>
    </citation>
    <scope>NUCLEOTIDE SEQUENCE [LARGE SCALE GENOMIC DNA]</scope>
    <source>
        <strain evidence="1 2">L7</strain>
    </source>
</reference>
<organism evidence="1 2">
    <name type="scientific">Chryseobacterium endalhagicum</name>
    <dbReference type="NCBI Taxonomy" id="2797638"/>
    <lineage>
        <taxon>Bacteria</taxon>
        <taxon>Pseudomonadati</taxon>
        <taxon>Bacteroidota</taxon>
        <taxon>Flavobacteriia</taxon>
        <taxon>Flavobacteriales</taxon>
        <taxon>Weeksellaceae</taxon>
        <taxon>Chryseobacterium group</taxon>
        <taxon>Chryseobacterium</taxon>
    </lineage>
</organism>